<evidence type="ECO:0000256" key="1">
    <source>
        <dbReference type="SAM" id="MobiDB-lite"/>
    </source>
</evidence>
<evidence type="ECO:0000313" key="3">
    <source>
        <dbReference type="EMBL" id="KAK8593205.1"/>
    </source>
</evidence>
<keyword evidence="4" id="KW-1185">Reference proteome</keyword>
<dbReference type="Pfam" id="PF25597">
    <property type="entry name" value="SH3_retrovirus"/>
    <property type="match status" value="1"/>
</dbReference>
<proteinExistence type="predicted"/>
<sequence length="122" mass="14475">MKSFNYSDAYVLSWLRPYTKHKLEPRYTECVFCGYSMAQFAYKFLEPTTNKIYVSRHVRFVPHIFPFTTRRVLLEPRKPTTSLPTMSWQPVPLADLRKQDVSPDLPQQDVSLDLPYHHPLQQ</sequence>
<dbReference type="InterPro" id="IPR057670">
    <property type="entry name" value="SH3_retrovirus"/>
</dbReference>
<dbReference type="Proteomes" id="UP001472677">
    <property type="component" value="Unassembled WGS sequence"/>
</dbReference>
<evidence type="ECO:0000313" key="4">
    <source>
        <dbReference type="Proteomes" id="UP001472677"/>
    </source>
</evidence>
<feature type="domain" description="Retroviral polymerase SH3-like" evidence="2">
    <location>
        <begin position="8"/>
        <end position="69"/>
    </location>
</feature>
<reference evidence="3 4" key="1">
    <citation type="journal article" date="2024" name="G3 (Bethesda)">
        <title>Genome assembly of Hibiscus sabdariffa L. provides insights into metabolisms of medicinal natural products.</title>
        <authorList>
            <person name="Kim T."/>
        </authorList>
    </citation>
    <scope>NUCLEOTIDE SEQUENCE [LARGE SCALE GENOMIC DNA]</scope>
    <source>
        <strain evidence="3">TK-2024</strain>
        <tissue evidence="3">Old leaves</tissue>
    </source>
</reference>
<comment type="caution">
    <text evidence="3">The sequence shown here is derived from an EMBL/GenBank/DDBJ whole genome shotgun (WGS) entry which is preliminary data.</text>
</comment>
<accession>A0ABR2G2B2</accession>
<evidence type="ECO:0000259" key="2">
    <source>
        <dbReference type="Pfam" id="PF25597"/>
    </source>
</evidence>
<dbReference type="EMBL" id="JBBPBM010000003">
    <property type="protein sequence ID" value="KAK8593205.1"/>
    <property type="molecule type" value="Genomic_DNA"/>
</dbReference>
<feature type="region of interest" description="Disordered" evidence="1">
    <location>
        <begin position="102"/>
        <end position="122"/>
    </location>
</feature>
<gene>
    <name evidence="3" type="ORF">V6N12_045289</name>
</gene>
<protein>
    <recommendedName>
        <fullName evidence="2">Retroviral polymerase SH3-like domain-containing protein</fullName>
    </recommendedName>
</protein>
<organism evidence="3 4">
    <name type="scientific">Hibiscus sabdariffa</name>
    <name type="common">roselle</name>
    <dbReference type="NCBI Taxonomy" id="183260"/>
    <lineage>
        <taxon>Eukaryota</taxon>
        <taxon>Viridiplantae</taxon>
        <taxon>Streptophyta</taxon>
        <taxon>Embryophyta</taxon>
        <taxon>Tracheophyta</taxon>
        <taxon>Spermatophyta</taxon>
        <taxon>Magnoliopsida</taxon>
        <taxon>eudicotyledons</taxon>
        <taxon>Gunneridae</taxon>
        <taxon>Pentapetalae</taxon>
        <taxon>rosids</taxon>
        <taxon>malvids</taxon>
        <taxon>Malvales</taxon>
        <taxon>Malvaceae</taxon>
        <taxon>Malvoideae</taxon>
        <taxon>Hibiscus</taxon>
    </lineage>
</organism>
<name>A0ABR2G2B2_9ROSI</name>